<keyword evidence="4" id="KW-1185">Reference proteome</keyword>
<sequence length="376" mass="40640">MFPNFSSDLDSSSSHCNTASSAGDTLPFLQQPPADAVPGECALPKEDKQELCSEMDVTRTLTTIAITPEMQWMVEPTTLAPLSASRGRAGRHRALCSVKATPEGGVSKGQTTSRRGKNEQLSPEDEEKKRIRRERNKIAAAKCRNRRRELTDTLQAETDKLENEKSGLQTEIASLLREKEQLELILAAHKPACKIVDDPEEIFQEPVRSPHSSPETPKLQESGVSEAPSPQDPDSPGFPTTAISGNSNILLCSSAEENMGDFEPTLGLKEEPLDNILSGMDKTSTDTAHSVPDIDLSGSLGVPDWETLYKSVSGDLEPLSTPIVTTTPSCSSYLSSFSFTYPEFDPLADGEETHTGGASRVDLALDVLNSPTLLAL</sequence>
<dbReference type="PROSITE" id="PS00036">
    <property type="entry name" value="BZIP_BASIC"/>
    <property type="match status" value="1"/>
</dbReference>
<reference evidence="3" key="3">
    <citation type="submission" date="2025-09" db="UniProtKB">
        <authorList>
            <consortium name="Ensembl"/>
        </authorList>
    </citation>
    <scope>IDENTIFICATION</scope>
</reference>
<dbReference type="CDD" id="cd14721">
    <property type="entry name" value="bZIP_Fos"/>
    <property type="match status" value="1"/>
</dbReference>
<feature type="compositionally biased region" description="Low complexity" evidence="1">
    <location>
        <begin position="1"/>
        <end position="21"/>
    </location>
</feature>
<proteinExistence type="predicted"/>
<dbReference type="Gene3D" id="1.20.5.170">
    <property type="match status" value="1"/>
</dbReference>
<reference evidence="3" key="2">
    <citation type="submission" date="2025-08" db="UniProtKB">
        <authorList>
            <consortium name="Ensembl"/>
        </authorList>
    </citation>
    <scope>IDENTIFICATION</scope>
</reference>
<feature type="region of interest" description="Disordered" evidence="1">
    <location>
        <begin position="205"/>
        <end position="243"/>
    </location>
</feature>
<feature type="domain" description="BZIP" evidence="2">
    <location>
        <begin position="126"/>
        <end position="189"/>
    </location>
</feature>
<dbReference type="PANTHER" id="PTHR23351:SF52">
    <property type="entry name" value="PROTO-ONCOGENE C-FOS-RELATED"/>
    <property type="match status" value="1"/>
</dbReference>
<dbReference type="InterPro" id="IPR000837">
    <property type="entry name" value="AP-1"/>
</dbReference>
<dbReference type="GO" id="GO:0005634">
    <property type="term" value="C:nucleus"/>
    <property type="evidence" value="ECO:0007669"/>
    <property type="project" value="TreeGrafter"/>
</dbReference>
<evidence type="ECO:0000259" key="2">
    <source>
        <dbReference type="PROSITE" id="PS50217"/>
    </source>
</evidence>
<feature type="region of interest" description="Disordered" evidence="1">
    <location>
        <begin position="95"/>
        <end position="137"/>
    </location>
</feature>
<dbReference type="InterPro" id="IPR004827">
    <property type="entry name" value="bZIP"/>
</dbReference>
<accession>A0A8C9SY34</accession>
<evidence type="ECO:0000256" key="1">
    <source>
        <dbReference type="SAM" id="MobiDB-lite"/>
    </source>
</evidence>
<dbReference type="Pfam" id="PF00170">
    <property type="entry name" value="bZIP_1"/>
    <property type="match status" value="1"/>
</dbReference>
<protein>
    <submittedName>
        <fullName evidence="3">Si:ch211-153j24.3</fullName>
    </submittedName>
</protein>
<dbReference type="GO" id="GO:0000978">
    <property type="term" value="F:RNA polymerase II cis-regulatory region sequence-specific DNA binding"/>
    <property type="evidence" value="ECO:0007669"/>
    <property type="project" value="TreeGrafter"/>
</dbReference>
<gene>
    <name evidence="3" type="primary">LOC108936694</name>
</gene>
<dbReference type="SMART" id="SM00338">
    <property type="entry name" value="BRLZ"/>
    <property type="match status" value="1"/>
</dbReference>
<dbReference type="Ensembl" id="ENSSFOT00015073257.1">
    <property type="protein sequence ID" value="ENSSFOP00015043287.1"/>
    <property type="gene ID" value="ENSSFOG00015030123.1"/>
</dbReference>
<dbReference type="GeneTree" id="ENSGT00940000164930"/>
<feature type="region of interest" description="Disordered" evidence="1">
    <location>
        <begin position="1"/>
        <end position="40"/>
    </location>
</feature>
<dbReference type="InterPro" id="IPR046347">
    <property type="entry name" value="bZIP_sf"/>
</dbReference>
<evidence type="ECO:0000313" key="4">
    <source>
        <dbReference type="Proteomes" id="UP000694397"/>
    </source>
</evidence>
<dbReference type="Proteomes" id="UP000694397">
    <property type="component" value="Chromosome 3"/>
</dbReference>
<dbReference type="SUPFAM" id="SSF57959">
    <property type="entry name" value="Leucine zipper domain"/>
    <property type="match status" value="1"/>
</dbReference>
<name>A0A8C9SY34_SCLFO</name>
<organism evidence="3 4">
    <name type="scientific">Scleropages formosus</name>
    <name type="common">Asian bonytongue</name>
    <name type="synonym">Osteoglossum formosum</name>
    <dbReference type="NCBI Taxonomy" id="113540"/>
    <lineage>
        <taxon>Eukaryota</taxon>
        <taxon>Metazoa</taxon>
        <taxon>Chordata</taxon>
        <taxon>Craniata</taxon>
        <taxon>Vertebrata</taxon>
        <taxon>Euteleostomi</taxon>
        <taxon>Actinopterygii</taxon>
        <taxon>Neopterygii</taxon>
        <taxon>Teleostei</taxon>
        <taxon>Osteoglossocephala</taxon>
        <taxon>Osteoglossomorpha</taxon>
        <taxon>Osteoglossiformes</taxon>
        <taxon>Osteoglossidae</taxon>
        <taxon>Scleropages</taxon>
    </lineage>
</organism>
<dbReference type="OrthoDB" id="5866312at2759"/>
<evidence type="ECO:0000313" key="3">
    <source>
        <dbReference type="Ensembl" id="ENSSFOP00015043287.1"/>
    </source>
</evidence>
<dbReference type="PRINTS" id="PR00042">
    <property type="entry name" value="LEUZIPPRFOS"/>
</dbReference>
<dbReference type="AlphaFoldDB" id="A0A8C9SY34"/>
<reference evidence="3 4" key="1">
    <citation type="submission" date="2019-04" db="EMBL/GenBank/DDBJ databases">
        <authorList>
            <consortium name="Wellcome Sanger Institute Data Sharing"/>
        </authorList>
    </citation>
    <scope>NUCLEOTIDE SEQUENCE [LARGE SCALE GENOMIC DNA]</scope>
</reference>
<dbReference type="FunFam" id="1.20.5.170:FF:000006">
    <property type="entry name" value="fos-related antigen 2 isoform X1"/>
    <property type="match status" value="1"/>
</dbReference>
<dbReference type="PANTHER" id="PTHR23351">
    <property type="entry name" value="FOS TRANSCRIPTION FACTOR-RELATED"/>
    <property type="match status" value="1"/>
</dbReference>
<dbReference type="GO" id="GO:0000981">
    <property type="term" value="F:DNA-binding transcription factor activity, RNA polymerase II-specific"/>
    <property type="evidence" value="ECO:0007669"/>
    <property type="project" value="TreeGrafter"/>
</dbReference>
<dbReference type="PROSITE" id="PS50217">
    <property type="entry name" value="BZIP"/>
    <property type="match status" value="1"/>
</dbReference>